<dbReference type="AlphaFoldDB" id="A0A7X5LJY7"/>
<comment type="similarity">
    <text evidence="2">Belongs to the GSP N family.</text>
</comment>
<evidence type="ECO:0000256" key="6">
    <source>
        <dbReference type="ARBA" id="ARBA00022519"/>
    </source>
</evidence>
<keyword evidence="9 11" id="KW-0472">Membrane</keyword>
<evidence type="ECO:0000256" key="11">
    <source>
        <dbReference type="SAM" id="Phobius"/>
    </source>
</evidence>
<evidence type="ECO:0000256" key="4">
    <source>
        <dbReference type="ARBA" id="ARBA00022448"/>
    </source>
</evidence>
<keyword evidence="13" id="KW-1185">Reference proteome</keyword>
<evidence type="ECO:0000313" key="13">
    <source>
        <dbReference type="Proteomes" id="UP000470213"/>
    </source>
</evidence>
<keyword evidence="4" id="KW-0813">Transport</keyword>
<keyword evidence="8" id="KW-0653">Protein transport</keyword>
<dbReference type="GO" id="GO:0015627">
    <property type="term" value="C:type II protein secretion system complex"/>
    <property type="evidence" value="ECO:0007669"/>
    <property type="project" value="InterPro"/>
</dbReference>
<sequence>MKLRVGWILGGIVAFIIFAIAYMPATHLIGRVSLPKGVSVNNVSGTVWSGRAQQAIVNGLPINNLRWEISPLALVTGTLSADISGGNLRNSDDIAFNGNVATNLLSLDHLKAHDFIIYLPVDRVLAQVNLPLPVNAGGRFKVKLDDVSMGETCRTLSGTGDWLNATVAGTQGPIDFGTYSATLRCEGDDIGILVSEPNLLGLSMDAVVAPNLKRISVEGKFKPDESLPDEVHQASRFFGQPNNDGYIAIKL</sequence>
<accession>A0A7X5LJY7</accession>
<evidence type="ECO:0000256" key="1">
    <source>
        <dbReference type="ARBA" id="ARBA00004533"/>
    </source>
</evidence>
<proteinExistence type="inferred from homology"/>
<evidence type="ECO:0000313" key="12">
    <source>
        <dbReference type="EMBL" id="NDV90762.1"/>
    </source>
</evidence>
<gene>
    <name evidence="12" type="primary">gspN</name>
    <name evidence="12" type="ORF">GTH32_06060</name>
</gene>
<dbReference type="EMBL" id="JAAAWN010000006">
    <property type="protein sequence ID" value="NDV90762.1"/>
    <property type="molecule type" value="Genomic_DNA"/>
</dbReference>
<dbReference type="Pfam" id="PF01203">
    <property type="entry name" value="T2SSN"/>
    <property type="match status" value="1"/>
</dbReference>
<organism evidence="12 13">
    <name type="scientific">Alteromonas profundi</name>
    <dbReference type="NCBI Taxonomy" id="2696062"/>
    <lineage>
        <taxon>Bacteria</taxon>
        <taxon>Pseudomonadati</taxon>
        <taxon>Pseudomonadota</taxon>
        <taxon>Gammaproteobacteria</taxon>
        <taxon>Alteromonadales</taxon>
        <taxon>Alteromonadaceae</taxon>
        <taxon>Alteromonas/Salinimonas group</taxon>
        <taxon>Alteromonas</taxon>
    </lineage>
</organism>
<comment type="subcellular location">
    <subcellularLocation>
        <location evidence="1">Cell inner membrane</location>
    </subcellularLocation>
</comment>
<evidence type="ECO:0000256" key="2">
    <source>
        <dbReference type="ARBA" id="ARBA00007208"/>
    </source>
</evidence>
<name>A0A7X5LJY7_9ALTE</name>
<evidence type="ECO:0000256" key="8">
    <source>
        <dbReference type="ARBA" id="ARBA00022927"/>
    </source>
</evidence>
<keyword evidence="6" id="KW-0997">Cell inner membrane</keyword>
<keyword evidence="7 11" id="KW-0812">Transmembrane</keyword>
<dbReference type="Proteomes" id="UP000470213">
    <property type="component" value="Unassembled WGS sequence"/>
</dbReference>
<dbReference type="InterPro" id="IPR022792">
    <property type="entry name" value="T2SS_protein-GspN"/>
</dbReference>
<evidence type="ECO:0000256" key="5">
    <source>
        <dbReference type="ARBA" id="ARBA00022475"/>
    </source>
</evidence>
<evidence type="ECO:0000256" key="10">
    <source>
        <dbReference type="ARBA" id="ARBA00030772"/>
    </source>
</evidence>
<keyword evidence="11" id="KW-1133">Transmembrane helix</keyword>
<keyword evidence="5" id="KW-1003">Cell membrane</keyword>
<dbReference type="GO" id="GO:0015628">
    <property type="term" value="P:protein secretion by the type II secretion system"/>
    <property type="evidence" value="ECO:0007669"/>
    <property type="project" value="InterPro"/>
</dbReference>
<evidence type="ECO:0000256" key="9">
    <source>
        <dbReference type="ARBA" id="ARBA00023136"/>
    </source>
</evidence>
<reference evidence="12 13" key="1">
    <citation type="submission" date="2020-01" db="EMBL/GenBank/DDBJ databases">
        <authorList>
            <person name="Chen J."/>
            <person name="Zhu S."/>
            <person name="Yang J."/>
        </authorList>
    </citation>
    <scope>NUCLEOTIDE SEQUENCE [LARGE SCALE GENOMIC DNA]</scope>
    <source>
        <strain evidence="12 13">345S023</strain>
    </source>
</reference>
<evidence type="ECO:0000256" key="7">
    <source>
        <dbReference type="ARBA" id="ARBA00022692"/>
    </source>
</evidence>
<dbReference type="RefSeq" id="WP_163084356.1">
    <property type="nucleotide sequence ID" value="NZ_JAAAWN010000006.1"/>
</dbReference>
<feature type="transmembrane region" description="Helical" evidence="11">
    <location>
        <begin position="7"/>
        <end position="25"/>
    </location>
</feature>
<comment type="caution">
    <text evidence="12">The sequence shown here is derived from an EMBL/GenBank/DDBJ whole genome shotgun (WGS) entry which is preliminary data.</text>
</comment>
<dbReference type="GO" id="GO:0005886">
    <property type="term" value="C:plasma membrane"/>
    <property type="evidence" value="ECO:0007669"/>
    <property type="project" value="UniProtKB-SubCell"/>
</dbReference>
<protein>
    <recommendedName>
        <fullName evidence="3">Type II secretion system protein N</fullName>
    </recommendedName>
    <alternativeName>
        <fullName evidence="10">General secretion pathway protein N</fullName>
    </alternativeName>
</protein>
<evidence type="ECO:0000256" key="3">
    <source>
        <dbReference type="ARBA" id="ARBA00021563"/>
    </source>
</evidence>